<dbReference type="Gene3D" id="6.10.340.10">
    <property type="match status" value="1"/>
</dbReference>
<dbReference type="Pfam" id="PF00672">
    <property type="entry name" value="HAMP"/>
    <property type="match status" value="1"/>
</dbReference>
<dbReference type="GO" id="GO:0016301">
    <property type="term" value="F:kinase activity"/>
    <property type="evidence" value="ECO:0007669"/>
    <property type="project" value="UniProtKB-KW"/>
</dbReference>
<dbReference type="SUPFAM" id="SSF47384">
    <property type="entry name" value="Homodimeric domain of signal transducing histidine kinase"/>
    <property type="match status" value="1"/>
</dbReference>
<dbReference type="Pfam" id="PF02518">
    <property type="entry name" value="HATPase_c"/>
    <property type="match status" value="1"/>
</dbReference>
<comment type="caution">
    <text evidence="15">The sequence shown here is derived from an EMBL/GenBank/DDBJ whole genome shotgun (WGS) entry which is preliminary data.</text>
</comment>
<dbReference type="EC" id="2.7.13.3" evidence="3"/>
<dbReference type="SMART" id="SM00388">
    <property type="entry name" value="HisKA"/>
    <property type="match status" value="1"/>
</dbReference>
<dbReference type="EMBL" id="BAABBN010000007">
    <property type="protein sequence ID" value="GAA3928566.1"/>
    <property type="molecule type" value="Genomic_DNA"/>
</dbReference>
<keyword evidence="8 15" id="KW-0418">Kinase</keyword>
<dbReference type="RefSeq" id="WP_344799002.1">
    <property type="nucleotide sequence ID" value="NZ_BAABBN010000007.1"/>
</dbReference>
<gene>
    <name evidence="15" type="primary">creC</name>
    <name evidence="15" type="ORF">GCM10022277_26340</name>
</gene>
<dbReference type="Gene3D" id="1.10.287.130">
    <property type="match status" value="1"/>
</dbReference>
<accession>A0ABP7MTX3</accession>
<feature type="transmembrane region" description="Helical" evidence="12">
    <location>
        <begin position="6"/>
        <end position="27"/>
    </location>
</feature>
<dbReference type="SMART" id="SM00387">
    <property type="entry name" value="HATPase_c"/>
    <property type="match status" value="1"/>
</dbReference>
<dbReference type="InterPro" id="IPR003594">
    <property type="entry name" value="HATPase_dom"/>
</dbReference>
<dbReference type="InterPro" id="IPR003660">
    <property type="entry name" value="HAMP_dom"/>
</dbReference>
<dbReference type="NCBIfam" id="NF008312">
    <property type="entry name" value="PRK11100.1"/>
    <property type="match status" value="1"/>
</dbReference>
<evidence type="ECO:0000256" key="4">
    <source>
        <dbReference type="ARBA" id="ARBA00022475"/>
    </source>
</evidence>
<sequence>MSLNLRIFFAYFLIVGMASYLLLNVFMSELRPGVRQSTEDTLVDMSNVLAELVADELLSGQIQQQNFSQSIDRFLERSYRAKIFSVDKPTSAIRIYITDVKGIVQYDSDQVAVGQDYSRWNDVYLTLRGQYGARSTKLDPTDELSTVMHVAAPIKNGNEIVGVLTVAKPNHSVQPFIDLAKDKMKQRGLWLLVLSLLLGGALSFWLTRSIRKLARYSDQVASGQRATVPNVRESELAKLAQSIDNMRRQLEGKDYVEKYVHALTHELKSPVSVIRGAAEIVQPNMPAADLTRFMSNIQQEAERIDEVINRLLELASVENKTELENIETIALGPLMQSLLESKQILMKGKALALCSKLPEDIVVSGDRFLLAQALDNLLQNAIEFSPESGTVHVAVSQKGDVVSITITDQGPGIPEYATDKIFDRFYSLARPGTQKKSSGLGLCFVKQIAELHQGDVQLVNDSKGGAVATFRIP</sequence>
<dbReference type="CDD" id="cd06225">
    <property type="entry name" value="HAMP"/>
    <property type="match status" value="1"/>
</dbReference>
<evidence type="ECO:0000256" key="1">
    <source>
        <dbReference type="ARBA" id="ARBA00000085"/>
    </source>
</evidence>
<dbReference type="InterPro" id="IPR003661">
    <property type="entry name" value="HisK_dim/P_dom"/>
</dbReference>
<proteinExistence type="predicted"/>
<dbReference type="InterPro" id="IPR050428">
    <property type="entry name" value="TCS_sensor_his_kinase"/>
</dbReference>
<evidence type="ECO:0000256" key="8">
    <source>
        <dbReference type="ARBA" id="ARBA00022777"/>
    </source>
</evidence>
<dbReference type="InterPro" id="IPR005467">
    <property type="entry name" value="His_kinase_dom"/>
</dbReference>
<dbReference type="Proteomes" id="UP001501565">
    <property type="component" value="Unassembled WGS sequence"/>
</dbReference>
<evidence type="ECO:0000256" key="3">
    <source>
        <dbReference type="ARBA" id="ARBA00012438"/>
    </source>
</evidence>
<keyword evidence="7 12" id="KW-0812">Transmembrane</keyword>
<evidence type="ECO:0000256" key="7">
    <source>
        <dbReference type="ARBA" id="ARBA00022692"/>
    </source>
</evidence>
<dbReference type="InterPro" id="IPR036890">
    <property type="entry name" value="HATPase_C_sf"/>
</dbReference>
<feature type="transmembrane region" description="Helical" evidence="12">
    <location>
        <begin position="189"/>
        <end position="207"/>
    </location>
</feature>
<name>A0ABP7MTX3_9GAMM</name>
<evidence type="ECO:0000259" key="14">
    <source>
        <dbReference type="PROSITE" id="PS50885"/>
    </source>
</evidence>
<comment type="subcellular location">
    <subcellularLocation>
        <location evidence="2">Cell membrane</location>
        <topology evidence="2">Multi-pass membrane protein</topology>
    </subcellularLocation>
</comment>
<evidence type="ECO:0000256" key="6">
    <source>
        <dbReference type="ARBA" id="ARBA00022679"/>
    </source>
</evidence>
<dbReference type="Gene3D" id="3.30.450.20">
    <property type="entry name" value="PAS domain"/>
    <property type="match status" value="1"/>
</dbReference>
<evidence type="ECO:0000259" key="13">
    <source>
        <dbReference type="PROSITE" id="PS50109"/>
    </source>
</evidence>
<dbReference type="PROSITE" id="PS50109">
    <property type="entry name" value="HIS_KIN"/>
    <property type="match status" value="1"/>
</dbReference>
<evidence type="ECO:0000256" key="11">
    <source>
        <dbReference type="ARBA" id="ARBA00023136"/>
    </source>
</evidence>
<dbReference type="Gene3D" id="3.30.565.10">
    <property type="entry name" value="Histidine kinase-like ATPase, C-terminal domain"/>
    <property type="match status" value="1"/>
</dbReference>
<dbReference type="CDD" id="cd00082">
    <property type="entry name" value="HisKA"/>
    <property type="match status" value="1"/>
</dbReference>
<dbReference type="PROSITE" id="PS50885">
    <property type="entry name" value="HAMP"/>
    <property type="match status" value="1"/>
</dbReference>
<protein>
    <recommendedName>
        <fullName evidence="3">histidine kinase</fullName>
        <ecNumber evidence="3">2.7.13.3</ecNumber>
    </recommendedName>
</protein>
<dbReference type="PANTHER" id="PTHR45436:SF10">
    <property type="entry name" value="HISTIDINE KINASE"/>
    <property type="match status" value="1"/>
</dbReference>
<evidence type="ECO:0000313" key="15">
    <source>
        <dbReference type="EMBL" id="GAA3928566.1"/>
    </source>
</evidence>
<dbReference type="InterPro" id="IPR036097">
    <property type="entry name" value="HisK_dim/P_sf"/>
</dbReference>
<dbReference type="Pfam" id="PF00512">
    <property type="entry name" value="HisKA"/>
    <property type="match status" value="1"/>
</dbReference>
<keyword evidence="5" id="KW-0597">Phosphoprotein</keyword>
<evidence type="ECO:0000256" key="2">
    <source>
        <dbReference type="ARBA" id="ARBA00004651"/>
    </source>
</evidence>
<keyword evidence="6" id="KW-0808">Transferase</keyword>
<feature type="domain" description="HAMP" evidence="14">
    <location>
        <begin position="204"/>
        <end position="255"/>
    </location>
</feature>
<keyword evidence="11 12" id="KW-0472">Membrane</keyword>
<evidence type="ECO:0000256" key="10">
    <source>
        <dbReference type="ARBA" id="ARBA00023012"/>
    </source>
</evidence>
<reference evidence="16" key="1">
    <citation type="journal article" date="2019" name="Int. J. Syst. Evol. Microbiol.">
        <title>The Global Catalogue of Microorganisms (GCM) 10K type strain sequencing project: providing services to taxonomists for standard genome sequencing and annotation.</title>
        <authorList>
            <consortium name="The Broad Institute Genomics Platform"/>
            <consortium name="The Broad Institute Genome Sequencing Center for Infectious Disease"/>
            <person name="Wu L."/>
            <person name="Ma J."/>
        </authorList>
    </citation>
    <scope>NUCLEOTIDE SEQUENCE [LARGE SCALE GENOMIC DNA]</scope>
    <source>
        <strain evidence="16">JCM 17551</strain>
    </source>
</reference>
<dbReference type="SUPFAM" id="SSF55874">
    <property type="entry name" value="ATPase domain of HSP90 chaperone/DNA topoisomerase II/histidine kinase"/>
    <property type="match status" value="1"/>
</dbReference>
<keyword evidence="10" id="KW-0902">Two-component regulatory system</keyword>
<evidence type="ECO:0000256" key="12">
    <source>
        <dbReference type="SAM" id="Phobius"/>
    </source>
</evidence>
<feature type="domain" description="Histidine kinase" evidence="13">
    <location>
        <begin position="262"/>
        <end position="473"/>
    </location>
</feature>
<organism evidence="15 16">
    <name type="scientific">Litoribacillus peritrichatus</name>
    <dbReference type="NCBI Taxonomy" id="718191"/>
    <lineage>
        <taxon>Bacteria</taxon>
        <taxon>Pseudomonadati</taxon>
        <taxon>Pseudomonadota</taxon>
        <taxon>Gammaproteobacteria</taxon>
        <taxon>Oceanospirillales</taxon>
        <taxon>Oceanospirillaceae</taxon>
        <taxon>Litoribacillus</taxon>
    </lineage>
</organism>
<comment type="catalytic activity">
    <reaction evidence="1">
        <text>ATP + protein L-histidine = ADP + protein N-phospho-L-histidine.</text>
        <dbReference type="EC" id="2.7.13.3"/>
    </reaction>
</comment>
<evidence type="ECO:0000256" key="5">
    <source>
        <dbReference type="ARBA" id="ARBA00022553"/>
    </source>
</evidence>
<evidence type="ECO:0000313" key="16">
    <source>
        <dbReference type="Proteomes" id="UP001501565"/>
    </source>
</evidence>
<keyword evidence="4" id="KW-1003">Cell membrane</keyword>
<dbReference type="InterPro" id="IPR004358">
    <property type="entry name" value="Sig_transdc_His_kin-like_C"/>
</dbReference>
<dbReference type="SMART" id="SM00304">
    <property type="entry name" value="HAMP"/>
    <property type="match status" value="1"/>
</dbReference>
<dbReference type="PANTHER" id="PTHR45436">
    <property type="entry name" value="SENSOR HISTIDINE KINASE YKOH"/>
    <property type="match status" value="1"/>
</dbReference>
<evidence type="ECO:0000256" key="9">
    <source>
        <dbReference type="ARBA" id="ARBA00022989"/>
    </source>
</evidence>
<dbReference type="SUPFAM" id="SSF103190">
    <property type="entry name" value="Sensory domain-like"/>
    <property type="match status" value="1"/>
</dbReference>
<dbReference type="PRINTS" id="PR00344">
    <property type="entry name" value="BCTRLSENSOR"/>
</dbReference>
<dbReference type="InterPro" id="IPR029151">
    <property type="entry name" value="Sensor-like_sf"/>
</dbReference>
<keyword evidence="9 12" id="KW-1133">Transmembrane helix</keyword>
<keyword evidence="16" id="KW-1185">Reference proteome</keyword>